<evidence type="ECO:0000313" key="2">
    <source>
        <dbReference type="EMBL" id="HIZ07624.1"/>
    </source>
</evidence>
<feature type="transmembrane region" description="Helical" evidence="1">
    <location>
        <begin position="96"/>
        <end position="115"/>
    </location>
</feature>
<feature type="transmembrane region" description="Helical" evidence="1">
    <location>
        <begin position="71"/>
        <end position="90"/>
    </location>
</feature>
<gene>
    <name evidence="2" type="ORF">IAA08_06795</name>
</gene>
<name>A0A9D2D348_9FIRM</name>
<feature type="transmembrane region" description="Helical" evidence="1">
    <location>
        <begin position="259"/>
        <end position="282"/>
    </location>
</feature>
<proteinExistence type="predicted"/>
<organism evidence="2 3">
    <name type="scientific">Candidatus Eubacterium avistercoris</name>
    <dbReference type="NCBI Taxonomy" id="2838567"/>
    <lineage>
        <taxon>Bacteria</taxon>
        <taxon>Bacillati</taxon>
        <taxon>Bacillota</taxon>
        <taxon>Clostridia</taxon>
        <taxon>Eubacteriales</taxon>
        <taxon>Eubacteriaceae</taxon>
        <taxon>Eubacterium</taxon>
    </lineage>
</organism>
<keyword evidence="1" id="KW-0472">Membrane</keyword>
<reference evidence="2" key="1">
    <citation type="journal article" date="2021" name="PeerJ">
        <title>Extensive microbial diversity within the chicken gut microbiome revealed by metagenomics and culture.</title>
        <authorList>
            <person name="Gilroy R."/>
            <person name="Ravi A."/>
            <person name="Getino M."/>
            <person name="Pursley I."/>
            <person name="Horton D.L."/>
            <person name="Alikhan N.F."/>
            <person name="Baker D."/>
            <person name="Gharbi K."/>
            <person name="Hall N."/>
            <person name="Watson M."/>
            <person name="Adriaenssens E.M."/>
            <person name="Foster-Nyarko E."/>
            <person name="Jarju S."/>
            <person name="Secka A."/>
            <person name="Antonio M."/>
            <person name="Oren A."/>
            <person name="Chaudhuri R.R."/>
            <person name="La Ragione R."/>
            <person name="Hildebrand F."/>
            <person name="Pallen M.J."/>
        </authorList>
    </citation>
    <scope>NUCLEOTIDE SEQUENCE</scope>
    <source>
        <strain evidence="2">CHK192-9172</strain>
    </source>
</reference>
<keyword evidence="1" id="KW-0812">Transmembrane</keyword>
<reference evidence="2" key="2">
    <citation type="submission" date="2021-04" db="EMBL/GenBank/DDBJ databases">
        <authorList>
            <person name="Gilroy R."/>
        </authorList>
    </citation>
    <scope>NUCLEOTIDE SEQUENCE</scope>
    <source>
        <strain evidence="2">CHK192-9172</strain>
    </source>
</reference>
<sequence>MSNFGLFQGMNPDAPMFHSGGYLISSLLMDTALVVVVWLLIRFVIKPDVTKLKNYEAPKTKTKFTRDQNRALGILIMFFVIALLPSLLPTGAVKDFFSNFGVIGAAYLGVAIALIMRNEDGTPYMKFIDVAKCVPWHIIFMIGTLMVLCSTFSDPELGIGEALTMAITPIVESIGLFGSFAVLVIIATVATNILDNSLVSVLIMTVIGPVCGTLGVSPSGYAALLERPCEFAILTPAASPGAAMLYGETEEGWVNKKTIVSFASICICVFIVLFILIGFGTVNLAGK</sequence>
<dbReference type="EMBL" id="DXCH01000187">
    <property type="protein sequence ID" value="HIZ07624.1"/>
    <property type="molecule type" value="Genomic_DNA"/>
</dbReference>
<keyword evidence="1" id="KW-1133">Transmembrane helix</keyword>
<protein>
    <submittedName>
        <fullName evidence="2">Uncharacterized protein</fullName>
    </submittedName>
</protein>
<evidence type="ECO:0000313" key="3">
    <source>
        <dbReference type="Proteomes" id="UP000824024"/>
    </source>
</evidence>
<feature type="transmembrane region" description="Helical" evidence="1">
    <location>
        <begin position="201"/>
        <end position="225"/>
    </location>
</feature>
<evidence type="ECO:0000256" key="1">
    <source>
        <dbReference type="SAM" id="Phobius"/>
    </source>
</evidence>
<feature type="transmembrane region" description="Helical" evidence="1">
    <location>
        <begin position="136"/>
        <end position="153"/>
    </location>
</feature>
<dbReference type="Proteomes" id="UP000824024">
    <property type="component" value="Unassembled WGS sequence"/>
</dbReference>
<feature type="transmembrane region" description="Helical" evidence="1">
    <location>
        <begin position="173"/>
        <end position="194"/>
    </location>
</feature>
<feature type="transmembrane region" description="Helical" evidence="1">
    <location>
        <begin position="20"/>
        <end position="45"/>
    </location>
</feature>
<accession>A0A9D2D348</accession>
<dbReference type="AlphaFoldDB" id="A0A9D2D348"/>
<comment type="caution">
    <text evidence="2">The sequence shown here is derived from an EMBL/GenBank/DDBJ whole genome shotgun (WGS) entry which is preliminary data.</text>
</comment>